<dbReference type="CDD" id="cd05233">
    <property type="entry name" value="SDR_c"/>
    <property type="match status" value="1"/>
</dbReference>
<dbReference type="GO" id="GO:0006633">
    <property type="term" value="P:fatty acid biosynthetic process"/>
    <property type="evidence" value="ECO:0007669"/>
    <property type="project" value="TreeGrafter"/>
</dbReference>
<dbReference type="NCBIfam" id="NF005559">
    <property type="entry name" value="PRK07231.1"/>
    <property type="match status" value="1"/>
</dbReference>
<organism evidence="4 5">
    <name type="scientific">Eilatimonas milleporae</name>
    <dbReference type="NCBI Taxonomy" id="911205"/>
    <lineage>
        <taxon>Bacteria</taxon>
        <taxon>Pseudomonadati</taxon>
        <taxon>Pseudomonadota</taxon>
        <taxon>Alphaproteobacteria</taxon>
        <taxon>Kordiimonadales</taxon>
        <taxon>Kordiimonadaceae</taxon>
        <taxon>Eilatimonas</taxon>
    </lineage>
</organism>
<dbReference type="Gene3D" id="3.40.50.720">
    <property type="entry name" value="NAD(P)-binding Rossmann-like Domain"/>
    <property type="match status" value="1"/>
</dbReference>
<dbReference type="InterPro" id="IPR002347">
    <property type="entry name" value="SDR_fam"/>
</dbReference>
<dbReference type="FunFam" id="3.40.50.720:FF:000084">
    <property type="entry name" value="Short-chain dehydrogenase reductase"/>
    <property type="match status" value="1"/>
</dbReference>
<name>A0A3M0CM50_9PROT</name>
<dbReference type="AlphaFoldDB" id="A0A3M0CM50"/>
<evidence type="ECO:0000313" key="4">
    <source>
        <dbReference type="EMBL" id="RMB08129.1"/>
    </source>
</evidence>
<dbReference type="InParanoid" id="A0A3M0CM50"/>
<comment type="caution">
    <text evidence="4">The sequence shown here is derived from an EMBL/GenBank/DDBJ whole genome shotgun (WGS) entry which is preliminary data.</text>
</comment>
<reference evidence="4 5" key="1">
    <citation type="submission" date="2018-10" db="EMBL/GenBank/DDBJ databases">
        <title>Genomic Encyclopedia of Archaeal and Bacterial Type Strains, Phase II (KMG-II): from individual species to whole genera.</title>
        <authorList>
            <person name="Goeker M."/>
        </authorList>
    </citation>
    <scope>NUCLEOTIDE SEQUENCE [LARGE SCALE GENOMIC DNA]</scope>
    <source>
        <strain evidence="4 5">DSM 25217</strain>
    </source>
</reference>
<keyword evidence="2" id="KW-0560">Oxidoreductase</keyword>
<dbReference type="Pfam" id="PF13561">
    <property type="entry name" value="adh_short_C2"/>
    <property type="match status" value="1"/>
</dbReference>
<protein>
    <submittedName>
        <fullName evidence="4">NAD(P)-dependent dehydrogenase (Short-subunit alcohol dehydrogenase family)</fullName>
    </submittedName>
</protein>
<dbReference type="GO" id="GO:0048038">
    <property type="term" value="F:quinone binding"/>
    <property type="evidence" value="ECO:0007669"/>
    <property type="project" value="TreeGrafter"/>
</dbReference>
<dbReference type="RefSeq" id="WP_121938871.1">
    <property type="nucleotide sequence ID" value="NZ_REFR01000011.1"/>
</dbReference>
<comment type="similarity">
    <text evidence="1">Belongs to the short-chain dehydrogenases/reductases (SDR) family.</text>
</comment>
<proteinExistence type="inferred from homology"/>
<dbReference type="PRINTS" id="PR00081">
    <property type="entry name" value="GDHRDH"/>
</dbReference>
<evidence type="ECO:0000256" key="2">
    <source>
        <dbReference type="ARBA" id="ARBA00023002"/>
    </source>
</evidence>
<feature type="domain" description="Ketoreductase" evidence="3">
    <location>
        <begin position="7"/>
        <end position="189"/>
    </location>
</feature>
<dbReference type="InterPro" id="IPR036291">
    <property type="entry name" value="NAD(P)-bd_dom_sf"/>
</dbReference>
<dbReference type="PANTHER" id="PTHR42760">
    <property type="entry name" value="SHORT-CHAIN DEHYDROGENASES/REDUCTASES FAMILY MEMBER"/>
    <property type="match status" value="1"/>
</dbReference>
<sequence>MARLTNKVAIITGGAGGIGLAAAKRFLDEGARVMLVGRTAAKLEAAQAALDGGDRVAIAAADVSDEAATQAFVRETKDRFGRLDILFGNAGTEGTVKPLTDLTVDEFDSVMTINVRGAWLSMKHAAPLIADSGGGSIILTSSVAGAVGVPGISAYTASKHAIAGLARSAAQELAGANIRVNTILPAPVDNDMMRAIERQAAPDNPEAARAGFLASIPLGRYGSNEEVAALALFLASDDAAFCTGGLYPVDGGFTAR</sequence>
<dbReference type="Proteomes" id="UP000271227">
    <property type="component" value="Unassembled WGS sequence"/>
</dbReference>
<dbReference type="PRINTS" id="PR00080">
    <property type="entry name" value="SDRFAMILY"/>
</dbReference>
<dbReference type="InterPro" id="IPR057326">
    <property type="entry name" value="KR_dom"/>
</dbReference>
<evidence type="ECO:0000256" key="1">
    <source>
        <dbReference type="ARBA" id="ARBA00006484"/>
    </source>
</evidence>
<evidence type="ECO:0000313" key="5">
    <source>
        <dbReference type="Proteomes" id="UP000271227"/>
    </source>
</evidence>
<evidence type="ECO:0000259" key="3">
    <source>
        <dbReference type="SMART" id="SM00822"/>
    </source>
</evidence>
<dbReference type="PROSITE" id="PS00061">
    <property type="entry name" value="ADH_SHORT"/>
    <property type="match status" value="1"/>
</dbReference>
<accession>A0A3M0CM50</accession>
<dbReference type="PANTHER" id="PTHR42760:SF133">
    <property type="entry name" value="3-OXOACYL-[ACYL-CARRIER-PROTEIN] REDUCTASE"/>
    <property type="match status" value="1"/>
</dbReference>
<keyword evidence="5" id="KW-1185">Reference proteome</keyword>
<gene>
    <name evidence="4" type="ORF">BXY39_2225</name>
</gene>
<dbReference type="InterPro" id="IPR020904">
    <property type="entry name" value="Sc_DH/Rdtase_CS"/>
</dbReference>
<dbReference type="EMBL" id="REFR01000011">
    <property type="protein sequence ID" value="RMB08129.1"/>
    <property type="molecule type" value="Genomic_DNA"/>
</dbReference>
<dbReference type="OrthoDB" id="9793325at2"/>
<dbReference type="GO" id="GO:0016616">
    <property type="term" value="F:oxidoreductase activity, acting on the CH-OH group of donors, NAD or NADP as acceptor"/>
    <property type="evidence" value="ECO:0007669"/>
    <property type="project" value="UniProtKB-ARBA"/>
</dbReference>
<dbReference type="SUPFAM" id="SSF51735">
    <property type="entry name" value="NAD(P)-binding Rossmann-fold domains"/>
    <property type="match status" value="1"/>
</dbReference>
<dbReference type="SMART" id="SM00822">
    <property type="entry name" value="PKS_KR"/>
    <property type="match status" value="1"/>
</dbReference>